<dbReference type="Pfam" id="PF18962">
    <property type="entry name" value="Por_Secre_tail"/>
    <property type="match status" value="1"/>
</dbReference>
<sequence length="1403" mass="151971">MLVKKGFWLCVLLLFNLNYCYAGEGQGNITVKITKTIGYCKDSKNGAPEYKFRFAYNGSTPEKGIDGGAEATWYSTNLLLSNSTYTGAPENFQIDFRAYEYDGGGGSDNDDYKLGPYSLYFNPMDYEVGKANKLYMLIYKQACTSKKVIFSSISDYENYVAKLRSAPSCGTFYNWLWGAEVTIQYTSPAPTIKSFGLPAQKCFDDSISVKTTIPKAFKKKDVSYSYEYLFDSEHVNETKCRPNPAYCGPCSGGTPLRIESRSGAIENAAPIDGGNQPCCDEPSQICETTKRYIWRSLPTSAYTIINNKDTVEYMKLKIGDIPQIASKVKSNNILKITFRARAASGTSTSNYSDPKFVDVAAAAPTFTVAYTTPSCQTDPGTGTIAITNVSGVGSYRYYLQTSLCDDPEADACVSFGAAKGNFTGSSVTIPNVEPGTYYVYVGNNGGELGNCARYMVKTVNAIPLPVIDAAVPDDVTCPEGSDGSVNIAVSGGKDGVFTYVLSPEVGNFNAGATARKGSFSGLAAGQYTVTVNDGCMKDTAKVFTVQQPPKVTATTEPTTPLCFNEPDGKIGIDASYDKTFANYVKDGSGTFNYRLYNSSNQLVDEELNTTATSHLFTGLAGDTYTIKVTDAGQPGCAAFETTQKVDAVVPLSLALADQKNISCFGAADGQITVSGSGGFNKYVYMLAHTGTGEEITNTTGDFSGLKPGTYQMAIKNDVTTCTDQYQLPGTVTLTQPEEMTIALSPKRITCFESDNGGINVSTSGLLSNYTFGWTWNGASYKTGSQGETLSISGLLPGTYQLTITNSNGCIKSSQAYTMEEPAVLVIEAVDVDRPECFGEVDGTIIPHIKGGWGSYTWYYSNDNQATWTAYDETKQFGPATYHIKAIDMEGCETVYADAIEFLTPDLPLDMALSITSRNGYGISCFGGADGEVNLTGSGGITFNSDSPYLYSVDERTFGTTPVIGGLTAGDHTFYIKDANGCEVEKILNLPEPELLELSMTDKTDVKCYGDNSGSITVAANGGIASYEYNLNSGTYGNQPIFTSLTSGTYTLGVKDLNGCETFIEVTIIELNSPMILDANIVHSSCYNYDNGHIETTMQGGVAPYAYSWSHGADTKDVTSLAPGRYTLTVTDAEGCIVLGEYEITEPDNIDIEPEATLCQGQTYTIDATYDAEGAHYFWSSPNGFTSNEARITIAEEGIYTAEVSLPDGCVMSEQFELKRSDVLFDVNFLTATELEAGDTVVIVDVTDPRPDSVEWYFGGDMTVIDDSSGHPQVLYGQAGEYEIGFTAYFGGCVDHQTKSITVYDKDEKPNNGRIFFGELGIKTARVYPNPNQGKFEVVIELHQRADLMLEIYDMYGLKVTEQQFSGRDFYMTSFDLSNQQSGVYLLRAMTGDEETVIKVLVNK</sequence>
<feature type="domain" description="Secretion system C-terminal sorting" evidence="2">
    <location>
        <begin position="1326"/>
        <end position="1401"/>
    </location>
</feature>
<organism evidence="3 4">
    <name type="scientific">Fulvivirga marina</name>
    <dbReference type="NCBI Taxonomy" id="2494733"/>
    <lineage>
        <taxon>Bacteria</taxon>
        <taxon>Pseudomonadati</taxon>
        <taxon>Bacteroidota</taxon>
        <taxon>Cytophagia</taxon>
        <taxon>Cytophagales</taxon>
        <taxon>Fulvivirgaceae</taxon>
        <taxon>Fulvivirga</taxon>
    </lineage>
</organism>
<dbReference type="InterPro" id="IPR035986">
    <property type="entry name" value="PKD_dom_sf"/>
</dbReference>
<accession>A0A937KDC2</accession>
<gene>
    <name evidence="3" type="ORF">JMN32_19245</name>
</gene>
<dbReference type="InterPro" id="IPR025667">
    <property type="entry name" value="SprB_repeat"/>
</dbReference>
<proteinExistence type="predicted"/>
<evidence type="ECO:0000256" key="1">
    <source>
        <dbReference type="SAM" id="SignalP"/>
    </source>
</evidence>
<protein>
    <submittedName>
        <fullName evidence="3">T9SS type A sorting domain-containing protein</fullName>
    </submittedName>
</protein>
<dbReference type="RefSeq" id="WP_202857996.1">
    <property type="nucleotide sequence ID" value="NZ_JAEUGD010000064.1"/>
</dbReference>
<name>A0A937KDC2_9BACT</name>
<keyword evidence="1" id="KW-0732">Signal</keyword>
<dbReference type="Gene3D" id="2.60.40.740">
    <property type="match status" value="1"/>
</dbReference>
<keyword evidence="4" id="KW-1185">Reference proteome</keyword>
<reference evidence="3" key="1">
    <citation type="submission" date="2021-01" db="EMBL/GenBank/DDBJ databases">
        <title>Fulvivirga kasyanovii gen. nov., sp nov., a novel member of the phylum Bacteroidetes isolated from seawater in a mussel farm.</title>
        <authorList>
            <person name="Zhao L.-H."/>
            <person name="Wang Z.-J."/>
        </authorList>
    </citation>
    <scope>NUCLEOTIDE SEQUENCE</scope>
    <source>
        <strain evidence="3">29W222</strain>
    </source>
</reference>
<evidence type="ECO:0000259" key="2">
    <source>
        <dbReference type="Pfam" id="PF18962"/>
    </source>
</evidence>
<evidence type="ECO:0000313" key="4">
    <source>
        <dbReference type="Proteomes" id="UP000614216"/>
    </source>
</evidence>
<dbReference type="Pfam" id="PF13573">
    <property type="entry name" value="SprB"/>
    <property type="match status" value="4"/>
</dbReference>
<dbReference type="SUPFAM" id="SSF49299">
    <property type="entry name" value="PKD domain"/>
    <property type="match status" value="1"/>
</dbReference>
<dbReference type="Proteomes" id="UP000614216">
    <property type="component" value="Unassembled WGS sequence"/>
</dbReference>
<feature type="chain" id="PRO_5036932996" evidence="1">
    <location>
        <begin position="23"/>
        <end position="1403"/>
    </location>
</feature>
<evidence type="ECO:0000313" key="3">
    <source>
        <dbReference type="EMBL" id="MBL6448457.1"/>
    </source>
</evidence>
<dbReference type="NCBIfam" id="TIGR04183">
    <property type="entry name" value="Por_Secre_tail"/>
    <property type="match status" value="1"/>
</dbReference>
<comment type="caution">
    <text evidence="3">The sequence shown here is derived from an EMBL/GenBank/DDBJ whole genome shotgun (WGS) entry which is preliminary data.</text>
</comment>
<dbReference type="EMBL" id="JAEUGD010000064">
    <property type="protein sequence ID" value="MBL6448457.1"/>
    <property type="molecule type" value="Genomic_DNA"/>
</dbReference>
<feature type="signal peptide" evidence="1">
    <location>
        <begin position="1"/>
        <end position="22"/>
    </location>
</feature>
<dbReference type="InterPro" id="IPR026444">
    <property type="entry name" value="Secre_tail"/>
</dbReference>